<keyword evidence="5" id="KW-0479">Metal-binding</keyword>
<dbReference type="GO" id="GO:0008270">
    <property type="term" value="F:zinc ion binding"/>
    <property type="evidence" value="ECO:0007669"/>
    <property type="project" value="UniProtKB-KW"/>
</dbReference>
<keyword evidence="17" id="KW-1185">Reference proteome</keyword>
<proteinExistence type="inferred from homology"/>
<feature type="region of interest" description="Disordered" evidence="12">
    <location>
        <begin position="928"/>
        <end position="953"/>
    </location>
</feature>
<evidence type="ECO:0000256" key="8">
    <source>
        <dbReference type="ARBA" id="ARBA00022801"/>
    </source>
</evidence>
<dbReference type="AlphaFoldDB" id="A0A9Q0K585"/>
<keyword evidence="9" id="KW-0788">Thiol protease</keyword>
<dbReference type="SUPFAM" id="SSF144232">
    <property type="entry name" value="HIT/MYND zinc finger-like"/>
    <property type="match status" value="1"/>
</dbReference>
<dbReference type="InterPro" id="IPR002893">
    <property type="entry name" value="Znf_MYND"/>
</dbReference>
<protein>
    <recommendedName>
        <fullName evidence="3">ubiquitinyl hydrolase 1</fullName>
        <ecNumber evidence="3">3.4.19.12</ecNumber>
    </recommendedName>
</protein>
<accession>A0A9Q0K585</accession>
<dbReference type="InterPro" id="IPR050164">
    <property type="entry name" value="Peptidase_C19"/>
</dbReference>
<dbReference type="InterPro" id="IPR001394">
    <property type="entry name" value="Peptidase_C19_UCH"/>
</dbReference>
<evidence type="ECO:0000256" key="13">
    <source>
        <dbReference type="SAM" id="Phobius"/>
    </source>
</evidence>
<comment type="catalytic activity">
    <reaction evidence="1">
        <text>Thiol-dependent hydrolysis of ester, thioester, amide, peptide and isopeptide bonds formed by the C-terminal Gly of ubiquitin (a 76-residue protein attached to proteins as an intracellular targeting signal).</text>
        <dbReference type="EC" id="3.4.19.12"/>
    </reaction>
</comment>
<dbReference type="InterPro" id="IPR038765">
    <property type="entry name" value="Papain-like_cys_pep_sf"/>
</dbReference>
<dbReference type="EMBL" id="JAMYWD010000008">
    <property type="protein sequence ID" value="KAJ4963302.1"/>
    <property type="molecule type" value="Genomic_DNA"/>
</dbReference>
<dbReference type="SUPFAM" id="SSF54001">
    <property type="entry name" value="Cysteine proteinases"/>
    <property type="match status" value="1"/>
</dbReference>
<evidence type="ECO:0000256" key="7">
    <source>
        <dbReference type="ARBA" id="ARBA00022786"/>
    </source>
</evidence>
<dbReference type="PROSITE" id="PS50865">
    <property type="entry name" value="ZF_MYND_2"/>
    <property type="match status" value="1"/>
</dbReference>
<evidence type="ECO:0000256" key="2">
    <source>
        <dbReference type="ARBA" id="ARBA00009085"/>
    </source>
</evidence>
<comment type="caution">
    <text evidence="16">The sequence shown here is derived from an EMBL/GenBank/DDBJ whole genome shotgun (WGS) entry which is preliminary data.</text>
</comment>
<dbReference type="GO" id="GO:0006508">
    <property type="term" value="P:proteolysis"/>
    <property type="evidence" value="ECO:0007669"/>
    <property type="project" value="UniProtKB-KW"/>
</dbReference>
<dbReference type="CDD" id="cd02661">
    <property type="entry name" value="Peptidase_C19E"/>
    <property type="match status" value="1"/>
</dbReference>
<evidence type="ECO:0000256" key="11">
    <source>
        <dbReference type="PROSITE-ProRule" id="PRU00134"/>
    </source>
</evidence>
<dbReference type="PANTHER" id="PTHR24006:SF874">
    <property type="entry name" value="UBIQUITIN CARBOXYL-TERMINAL HYDROLASE 16"/>
    <property type="match status" value="1"/>
</dbReference>
<dbReference type="PROSITE" id="PS01360">
    <property type="entry name" value="ZF_MYND_1"/>
    <property type="match status" value="1"/>
</dbReference>
<dbReference type="GO" id="GO:0016579">
    <property type="term" value="P:protein deubiquitination"/>
    <property type="evidence" value="ECO:0007669"/>
    <property type="project" value="InterPro"/>
</dbReference>
<dbReference type="PANTHER" id="PTHR24006">
    <property type="entry name" value="UBIQUITIN CARBOXYL-TERMINAL HYDROLASE"/>
    <property type="match status" value="1"/>
</dbReference>
<dbReference type="GO" id="GO:0004843">
    <property type="term" value="F:cysteine-type deubiquitinase activity"/>
    <property type="evidence" value="ECO:0007669"/>
    <property type="project" value="UniProtKB-EC"/>
</dbReference>
<dbReference type="OrthoDB" id="420187at2759"/>
<feature type="domain" description="MYND-type" evidence="15">
    <location>
        <begin position="83"/>
        <end position="120"/>
    </location>
</feature>
<feature type="transmembrane region" description="Helical" evidence="13">
    <location>
        <begin position="12"/>
        <end position="31"/>
    </location>
</feature>
<feature type="region of interest" description="Disordered" evidence="12">
    <location>
        <begin position="990"/>
        <end position="1018"/>
    </location>
</feature>
<gene>
    <name evidence="16" type="ORF">NE237_023241</name>
</gene>
<feature type="domain" description="USP" evidence="14">
    <location>
        <begin position="604"/>
        <end position="909"/>
    </location>
</feature>
<evidence type="ECO:0000313" key="17">
    <source>
        <dbReference type="Proteomes" id="UP001141806"/>
    </source>
</evidence>
<keyword evidence="13" id="KW-0812">Transmembrane</keyword>
<dbReference type="GO" id="GO:0005829">
    <property type="term" value="C:cytosol"/>
    <property type="evidence" value="ECO:0007669"/>
    <property type="project" value="TreeGrafter"/>
</dbReference>
<keyword evidence="10" id="KW-0862">Zinc</keyword>
<reference evidence="16" key="1">
    <citation type="journal article" date="2023" name="Plant J.">
        <title>The genome of the king protea, Protea cynaroides.</title>
        <authorList>
            <person name="Chang J."/>
            <person name="Duong T.A."/>
            <person name="Schoeman C."/>
            <person name="Ma X."/>
            <person name="Roodt D."/>
            <person name="Barker N."/>
            <person name="Li Z."/>
            <person name="Van de Peer Y."/>
            <person name="Mizrachi E."/>
        </authorList>
    </citation>
    <scope>NUCLEOTIDE SEQUENCE</scope>
    <source>
        <tissue evidence="16">Young leaves</tissue>
    </source>
</reference>
<evidence type="ECO:0000256" key="3">
    <source>
        <dbReference type="ARBA" id="ARBA00012759"/>
    </source>
</evidence>
<dbReference type="FunFam" id="6.10.140.2220:FF:000006">
    <property type="entry name" value="Ubiquitin carboxyl-terminal hydrolase 15"/>
    <property type="match status" value="1"/>
</dbReference>
<feature type="compositionally biased region" description="Low complexity" evidence="12">
    <location>
        <begin position="990"/>
        <end position="1010"/>
    </location>
</feature>
<organism evidence="16 17">
    <name type="scientific">Protea cynaroides</name>
    <dbReference type="NCBI Taxonomy" id="273540"/>
    <lineage>
        <taxon>Eukaryota</taxon>
        <taxon>Viridiplantae</taxon>
        <taxon>Streptophyta</taxon>
        <taxon>Embryophyta</taxon>
        <taxon>Tracheophyta</taxon>
        <taxon>Spermatophyta</taxon>
        <taxon>Magnoliopsida</taxon>
        <taxon>Proteales</taxon>
        <taxon>Proteaceae</taxon>
        <taxon>Protea</taxon>
    </lineage>
</organism>
<evidence type="ECO:0000259" key="14">
    <source>
        <dbReference type="PROSITE" id="PS50235"/>
    </source>
</evidence>
<dbReference type="Pfam" id="PF00443">
    <property type="entry name" value="UCH"/>
    <property type="match status" value="1"/>
</dbReference>
<dbReference type="Gene3D" id="3.90.70.10">
    <property type="entry name" value="Cysteine proteinases"/>
    <property type="match status" value="1"/>
</dbReference>
<evidence type="ECO:0000256" key="10">
    <source>
        <dbReference type="ARBA" id="ARBA00022833"/>
    </source>
</evidence>
<dbReference type="EC" id="3.4.19.12" evidence="3"/>
<dbReference type="GO" id="GO:0005634">
    <property type="term" value="C:nucleus"/>
    <property type="evidence" value="ECO:0007669"/>
    <property type="project" value="TreeGrafter"/>
</dbReference>
<evidence type="ECO:0000256" key="4">
    <source>
        <dbReference type="ARBA" id="ARBA00022670"/>
    </source>
</evidence>
<evidence type="ECO:0000256" key="5">
    <source>
        <dbReference type="ARBA" id="ARBA00022723"/>
    </source>
</evidence>
<feature type="compositionally biased region" description="Low complexity" evidence="12">
    <location>
        <begin position="1113"/>
        <end position="1122"/>
    </location>
</feature>
<keyword evidence="6 11" id="KW-0863">Zinc-finger</keyword>
<dbReference type="Pfam" id="PF01753">
    <property type="entry name" value="zf-MYND"/>
    <property type="match status" value="1"/>
</dbReference>
<evidence type="ECO:0000259" key="15">
    <source>
        <dbReference type="PROSITE" id="PS50865"/>
    </source>
</evidence>
<evidence type="ECO:0000256" key="12">
    <source>
        <dbReference type="SAM" id="MobiDB-lite"/>
    </source>
</evidence>
<evidence type="ECO:0000256" key="9">
    <source>
        <dbReference type="ARBA" id="ARBA00022807"/>
    </source>
</evidence>
<dbReference type="InterPro" id="IPR018200">
    <property type="entry name" value="USP_CS"/>
</dbReference>
<dbReference type="FunFam" id="3.90.70.10:FF:000026">
    <property type="entry name" value="Ubiquitin carboxyl-terminal hydrolase 15"/>
    <property type="match status" value="1"/>
</dbReference>
<feature type="region of interest" description="Disordered" evidence="12">
    <location>
        <begin position="444"/>
        <end position="493"/>
    </location>
</feature>
<feature type="region of interest" description="Disordered" evidence="12">
    <location>
        <begin position="1055"/>
        <end position="1127"/>
    </location>
</feature>
<feature type="compositionally biased region" description="Polar residues" evidence="12">
    <location>
        <begin position="936"/>
        <end position="953"/>
    </location>
</feature>
<keyword evidence="8" id="KW-0378">Hydrolase</keyword>
<sequence length="1159" mass="126129">MLVSGNLGFTDLILVSFFFVVVPVFVVGFIIRRKWRLAVARREEIKRLVVLASEEAARAEFEAAVEYGAAVSVARSVPRQFECAICFCPTTKSCSRCKAVRYCSGKCQIIHWRQGHKDECRPYITPNTINDVNDSGSDSCQKVVSEEQHGFSTNNLETGGIHRKDTGTSKVEPISYEVLGARDDTIEPLVDAKVTGTISEFSSGSLLSGIFASTGENASLVDVSVCEVPVSSTSDRLEGHQPAIITEDKLESTTGTSESLSDVSVCEVCVSSTYDRLEGHQAHIIATDKLGSTTDIKDMDLTKSLPSDFTSSVNSENSSCSSKLKHENSSFSAEEDKCNSVVYSASSSTGSLGSSTNAHVPAEFAAYSDFWGPALDLSGDKNGVHDDSAHFSIREDGDGVLSDSSSLLSSSMNLSGRFNSSFPSQCSKPETVISSDASTTSFRSETLATGVPPSQKMVTDVSGVSNLPASSSKGSNSVANERNNDTQLLESKTVRSLSSSNSDLVSSRMGVHFLPTVKSTKVENTAQTARNGSPEVASSLPNVGNGLKSSVQKVVQQFKASKISVYNPLGFGSEVAGKYNCKMVFPYELFIKLYNSDKLELRPFGLTNCGNSCYANAVLQCLAFTRPLTAYLLQGFHSKACPKKGWCFSCEFEDLILKAKEGKSLLSPIGILSQIQTIGSHLGRGREEDAHEFLRYAIDTMQSVCLKEAGINVVDQMAEETTLVGLIFGGYLRSKIKCMKCQGKSERHERMMDLTVEIQGDIGTLEEALAQFTATETLDGDNKYHCGRCKSYEKAKKKLTVLEAPNILTIVLKRFQSGKFGKLNKSVQFPEILNLAPYMSGTSDKSPIYRLYAVVVHLDIMNAAFSGHYVCYVRSFQGKWFKIDDSTVKPVELERVLSKGAYMLLYSRVSPRAPSLIRKSMISSDNKMKRSRCSEAANNNGKNTTSKSRTNMVTNTGPAMAQRVPEGYFPWMTKDGAVSFDSLSDNSSLFSCSDEGSCSTESTRDSTSTEDFPDYTFGDTGRGWNIPLGLSSDSDGSSSSLCSLSPPVILKRHELGSPETSGYPAYIPDSMPDADGILMRQPQESSWKEDRQGKGNPSPSHSDTTKQCRKSTSRCSSSSRCSSCRETDSKKLGWVNAFDVRSGVSLRRSTRERTAQTFH</sequence>
<keyword evidence="7" id="KW-0833">Ubl conjugation pathway</keyword>
<feature type="compositionally biased region" description="Polar residues" evidence="12">
    <location>
        <begin position="462"/>
        <end position="490"/>
    </location>
</feature>
<evidence type="ECO:0000313" key="16">
    <source>
        <dbReference type="EMBL" id="KAJ4963302.1"/>
    </source>
</evidence>
<keyword evidence="13" id="KW-1133">Transmembrane helix</keyword>
<comment type="similarity">
    <text evidence="2">Belongs to the peptidase C19 family.</text>
</comment>
<evidence type="ECO:0000256" key="1">
    <source>
        <dbReference type="ARBA" id="ARBA00000707"/>
    </source>
</evidence>
<dbReference type="PROSITE" id="PS00972">
    <property type="entry name" value="USP_1"/>
    <property type="match status" value="1"/>
</dbReference>
<dbReference type="InterPro" id="IPR028889">
    <property type="entry name" value="USP"/>
</dbReference>
<keyword evidence="4" id="KW-0645">Protease</keyword>
<name>A0A9Q0K585_9MAGN</name>
<dbReference type="Gene3D" id="6.10.140.2220">
    <property type="match status" value="1"/>
</dbReference>
<evidence type="ECO:0000256" key="6">
    <source>
        <dbReference type="ARBA" id="ARBA00022771"/>
    </source>
</evidence>
<keyword evidence="13" id="KW-0472">Membrane</keyword>
<dbReference type="PROSITE" id="PS50235">
    <property type="entry name" value="USP_3"/>
    <property type="match status" value="1"/>
</dbReference>
<dbReference type="Proteomes" id="UP001141806">
    <property type="component" value="Unassembled WGS sequence"/>
</dbReference>